<dbReference type="Proteomes" id="UP000838672">
    <property type="component" value="Unassembled WGS sequence"/>
</dbReference>
<dbReference type="RefSeq" id="WP_237465791.1">
    <property type="nucleotide sequence ID" value="NZ_CAKLDI010000001.1"/>
</dbReference>
<protein>
    <submittedName>
        <fullName evidence="2">Uncharacterized protein</fullName>
    </submittedName>
</protein>
<feature type="transmembrane region" description="Helical" evidence="1">
    <location>
        <begin position="7"/>
        <end position="26"/>
    </location>
</feature>
<name>A0ABM8ZST8_9VIBR</name>
<organism evidence="2 3">
    <name type="scientific">Vibrio stylophorae</name>
    <dbReference type="NCBI Taxonomy" id="659351"/>
    <lineage>
        <taxon>Bacteria</taxon>
        <taxon>Pseudomonadati</taxon>
        <taxon>Pseudomonadota</taxon>
        <taxon>Gammaproteobacteria</taxon>
        <taxon>Vibrionales</taxon>
        <taxon>Vibrionaceae</taxon>
        <taxon>Vibrio</taxon>
    </lineage>
</organism>
<keyword evidence="1" id="KW-0472">Membrane</keyword>
<comment type="caution">
    <text evidence="2">The sequence shown here is derived from an EMBL/GenBank/DDBJ whole genome shotgun (WGS) entry which is preliminary data.</text>
</comment>
<sequence length="202" mass="22628">MTNHLDLVINILGWSSLVFYIGLLIFNQFKGVRIATFLSVVNDIIYGALLGILPKVLLNGLLGFLNFYRYAQDYMNVPKRVIHALAAIAVASLLGFAVYAIRDFSANPSWAIALNWMDFVLILVALSVTNMKIFQWAMFISAFVGGTSYFLLGAPQMVIICIVKGLLMAHKLFINPYFPSVEMRIKRLFGLRSTMPARPEQA</sequence>
<evidence type="ECO:0000313" key="2">
    <source>
        <dbReference type="EMBL" id="CAH0533376.1"/>
    </source>
</evidence>
<feature type="transmembrane region" description="Helical" evidence="1">
    <location>
        <begin position="133"/>
        <end position="151"/>
    </location>
</feature>
<keyword evidence="1" id="KW-1133">Transmembrane helix</keyword>
<reference evidence="2" key="1">
    <citation type="submission" date="2021-11" db="EMBL/GenBank/DDBJ databases">
        <authorList>
            <person name="Rodrigo-Torres L."/>
            <person name="Arahal R. D."/>
            <person name="Lucena T."/>
        </authorList>
    </citation>
    <scope>NUCLEOTIDE SEQUENCE</scope>
    <source>
        <strain evidence="2">CECT 7929</strain>
    </source>
</reference>
<feature type="transmembrane region" description="Helical" evidence="1">
    <location>
        <begin position="46"/>
        <end position="68"/>
    </location>
</feature>
<feature type="transmembrane region" description="Helical" evidence="1">
    <location>
        <begin position="80"/>
        <end position="101"/>
    </location>
</feature>
<gene>
    <name evidence="2" type="ORF">VST7929_01242</name>
</gene>
<evidence type="ECO:0000256" key="1">
    <source>
        <dbReference type="SAM" id="Phobius"/>
    </source>
</evidence>
<dbReference type="EMBL" id="CAKLDI010000001">
    <property type="protein sequence ID" value="CAH0533376.1"/>
    <property type="molecule type" value="Genomic_DNA"/>
</dbReference>
<accession>A0ABM8ZST8</accession>
<proteinExistence type="predicted"/>
<keyword evidence="1" id="KW-0812">Transmembrane</keyword>
<keyword evidence="3" id="KW-1185">Reference proteome</keyword>
<evidence type="ECO:0000313" key="3">
    <source>
        <dbReference type="Proteomes" id="UP000838672"/>
    </source>
</evidence>
<feature type="transmembrane region" description="Helical" evidence="1">
    <location>
        <begin position="107"/>
        <end position="126"/>
    </location>
</feature>